<evidence type="ECO:0008006" key="5">
    <source>
        <dbReference type="Google" id="ProtNLM"/>
    </source>
</evidence>
<dbReference type="InParanoid" id="A0A078B429"/>
<feature type="region of interest" description="Disordered" evidence="2">
    <location>
        <begin position="55"/>
        <end position="76"/>
    </location>
</feature>
<feature type="compositionally biased region" description="Low complexity" evidence="2">
    <location>
        <begin position="654"/>
        <end position="688"/>
    </location>
</feature>
<protein>
    <recommendedName>
        <fullName evidence="5">Leucine Rich Repeat family protein</fullName>
    </recommendedName>
</protein>
<feature type="compositionally biased region" description="Low complexity" evidence="2">
    <location>
        <begin position="1128"/>
        <end position="1150"/>
    </location>
</feature>
<dbReference type="OMA" id="FTNISEC"/>
<dbReference type="PANTHER" id="PTHR24110">
    <property type="entry name" value="CENTROSOMAL PROTEIN OF 78 KDA"/>
    <property type="match status" value="1"/>
</dbReference>
<dbReference type="AlphaFoldDB" id="A0A078B429"/>
<reference evidence="3 4" key="1">
    <citation type="submission" date="2014-06" db="EMBL/GenBank/DDBJ databases">
        <authorList>
            <person name="Swart Estienne"/>
        </authorList>
    </citation>
    <scope>NUCLEOTIDE SEQUENCE [LARGE SCALE GENOMIC DNA]</scope>
    <source>
        <strain evidence="3 4">130c</strain>
    </source>
</reference>
<evidence type="ECO:0000256" key="1">
    <source>
        <dbReference type="SAM" id="Coils"/>
    </source>
</evidence>
<evidence type="ECO:0000313" key="4">
    <source>
        <dbReference type="Proteomes" id="UP000039865"/>
    </source>
</evidence>
<feature type="region of interest" description="Disordered" evidence="2">
    <location>
        <begin position="1076"/>
        <end position="1106"/>
    </location>
</feature>
<feature type="region of interest" description="Disordered" evidence="2">
    <location>
        <begin position="1126"/>
        <end position="1150"/>
    </location>
</feature>
<dbReference type="PANTHER" id="PTHR24110:SF3">
    <property type="entry name" value="CENTROSOMAL PROTEIN OF 78 KDA"/>
    <property type="match status" value="1"/>
</dbReference>
<organism evidence="3 4">
    <name type="scientific">Stylonychia lemnae</name>
    <name type="common">Ciliate</name>
    <dbReference type="NCBI Taxonomy" id="5949"/>
    <lineage>
        <taxon>Eukaryota</taxon>
        <taxon>Sar</taxon>
        <taxon>Alveolata</taxon>
        <taxon>Ciliophora</taxon>
        <taxon>Intramacronucleata</taxon>
        <taxon>Spirotrichea</taxon>
        <taxon>Stichotrichia</taxon>
        <taxon>Sporadotrichida</taxon>
        <taxon>Oxytrichidae</taxon>
        <taxon>Stylonychinae</taxon>
        <taxon>Stylonychia</taxon>
    </lineage>
</organism>
<keyword evidence="1" id="KW-0175">Coiled coil</keyword>
<proteinExistence type="predicted"/>
<gene>
    <name evidence="3" type="primary">Contig14528.g15480</name>
    <name evidence="3" type="ORF">STYLEM_17062</name>
</gene>
<dbReference type="SUPFAM" id="SSF52047">
    <property type="entry name" value="RNI-like"/>
    <property type="match status" value="1"/>
</dbReference>
<feature type="region of interest" description="Disordered" evidence="2">
    <location>
        <begin position="1"/>
        <end position="22"/>
    </location>
</feature>
<feature type="coiled-coil region" evidence="1">
    <location>
        <begin position="808"/>
        <end position="835"/>
    </location>
</feature>
<name>A0A078B429_STYLE</name>
<sequence length="1184" mass="137927">MSSYSNHKQTFHIQHPTSLSNQNQSTAYGLFADELESTVSSNLSGNQTNNIVVQTKQSWNKSNNRKSQRRSESIKQVKKPIYERNPFTESLGESSIQDLEQQMFNKKFMPVRITIRQVHEMCRQFGVKRFGKNERMITSYTEMVDKMFKSDEMRCSIDFISKLESSLFCYILKDFTCLTHVMLHSDQCGPKELQRLEDSYKRGNKKATIFDFMHKFENNPKAQAMMNNLLDQSFNQNTGGGNTSVSFSINNTTNVNSSGGDVQSKSSEKKCSQNYKINTLILPGVLKNIAVSKNLKVLHFVHYKFNSQCWEDIGVAVGNSKTMKTFACNACNLHSLNHLEMLMKGLLSNNSIEKLDLSDNQIGDQESIYIVRFMKQQGEKRENTLWMTGLRHSDYDSKPYQNPSEENQMSNLVMQPNSPYKNIQMIQSRYFQKKDRIKNRKGLREVILKRNYLGSFFMENLQKCLRYDRFIKMVDLQGNRFQQQDIKQLIKFSLRENTSLVSIDVQNNPGCTEKYKKQIALCLLKNIEMMKRDGIELKEEWFRPEVLTFKIPNRILEGLGINVIIKKKQSLNHTYNGSMSNSHSGSPATGRIRQKSVNNSSMHKKIISKSRNDFPKQQPTDESQHNQDLLNLKIVVKKSQRSIKSSTRHAVDHNFINKNQNQINFRDQSQNNRSSAKRSSSNKKFSNQILYQKLYQNQQSTEKKPPLDKSAKKKIISRIPQDEKQSAQKVIYNKSNSYSDFQVSNMNKSSKKIDFSIVEQKIEPVEIFTNISECDLRDANVQQDRKVTSSMDKHKMSMKNQSESCANCKNYEKQYFQAEAKIMKQQDNYVKAQKEFDQKVQELSDQVMENQSLLPQSEDDIDVIRQIIEQQPQRIIQRIDNIFTELTFLMDAVQFQELDPRIKVILQQHIEQLMQISEEKNIFDNIGQQSLESQEVKLDKQKLSQNSKNNPISQQLENNNMKNNQNILSNSTYQNLNVTSISKDKSLIQSHGNIYSPNQNKMVVQSHFSDNTQRSEQPVEDLDSVQLMAMRLNKLQMQQSANSKSSKYDKKVNKTQAELYKQSSNQIKKLDDYEEYPHPYTLDDQNDLSFNERSQSNSGNNDDIEELNSEDNVFNQNNLQKKADLSAQKNKQQQNLQQQHQQKKYPNQQQNHLQQQYYKQSQNMNNEDIEDLYYDEDEDAIQNY</sequence>
<dbReference type="Gene3D" id="3.80.10.10">
    <property type="entry name" value="Ribonuclease Inhibitor"/>
    <property type="match status" value="1"/>
</dbReference>
<dbReference type="Proteomes" id="UP000039865">
    <property type="component" value="Unassembled WGS sequence"/>
</dbReference>
<evidence type="ECO:0000313" key="3">
    <source>
        <dbReference type="EMBL" id="CDW87947.1"/>
    </source>
</evidence>
<feature type="compositionally biased region" description="Basic and acidic residues" evidence="2">
    <location>
        <begin position="701"/>
        <end position="710"/>
    </location>
</feature>
<feature type="compositionally biased region" description="Polar residues" evidence="2">
    <location>
        <begin position="1087"/>
        <end position="1101"/>
    </location>
</feature>
<accession>A0A078B429</accession>
<keyword evidence="4" id="KW-1185">Reference proteome</keyword>
<feature type="region of interest" description="Disordered" evidence="2">
    <location>
        <begin position="641"/>
        <end position="727"/>
    </location>
</feature>
<dbReference type="EMBL" id="CCKQ01016080">
    <property type="protein sequence ID" value="CDW87947.1"/>
    <property type="molecule type" value="Genomic_DNA"/>
</dbReference>
<feature type="region of interest" description="Disordered" evidence="2">
    <location>
        <begin position="575"/>
        <end position="603"/>
    </location>
</feature>
<feature type="compositionally biased region" description="Polar residues" evidence="2">
    <location>
        <begin position="575"/>
        <end position="587"/>
    </location>
</feature>
<evidence type="ECO:0000256" key="2">
    <source>
        <dbReference type="SAM" id="MobiDB-lite"/>
    </source>
</evidence>
<dbReference type="InterPro" id="IPR032675">
    <property type="entry name" value="LRR_dom_sf"/>
</dbReference>